<organism evidence="2 3">
    <name type="scientific">Sclerotinia nivalis</name>
    <dbReference type="NCBI Taxonomy" id="352851"/>
    <lineage>
        <taxon>Eukaryota</taxon>
        <taxon>Fungi</taxon>
        <taxon>Dikarya</taxon>
        <taxon>Ascomycota</taxon>
        <taxon>Pezizomycotina</taxon>
        <taxon>Leotiomycetes</taxon>
        <taxon>Helotiales</taxon>
        <taxon>Sclerotiniaceae</taxon>
        <taxon>Sclerotinia</taxon>
    </lineage>
</organism>
<evidence type="ECO:0000313" key="2">
    <source>
        <dbReference type="EMBL" id="KAJ8064440.1"/>
    </source>
</evidence>
<comment type="caution">
    <text evidence="2">The sequence shown here is derived from an EMBL/GenBank/DDBJ whole genome shotgun (WGS) entry which is preliminary data.</text>
</comment>
<proteinExistence type="predicted"/>
<dbReference type="Proteomes" id="UP001152300">
    <property type="component" value="Unassembled WGS sequence"/>
</dbReference>
<keyword evidence="3" id="KW-1185">Reference proteome</keyword>
<protein>
    <submittedName>
        <fullName evidence="2">Uncharacterized protein</fullName>
    </submittedName>
</protein>
<name>A0A9X0DJ90_9HELO</name>
<evidence type="ECO:0000256" key="1">
    <source>
        <dbReference type="SAM" id="MobiDB-lite"/>
    </source>
</evidence>
<feature type="compositionally biased region" description="Polar residues" evidence="1">
    <location>
        <begin position="1"/>
        <end position="16"/>
    </location>
</feature>
<reference evidence="2" key="1">
    <citation type="submission" date="2022-11" db="EMBL/GenBank/DDBJ databases">
        <title>Genome Resource of Sclerotinia nivalis Strain SnTB1, a Plant Pathogen Isolated from American Ginseng.</title>
        <authorList>
            <person name="Fan S."/>
        </authorList>
    </citation>
    <scope>NUCLEOTIDE SEQUENCE</scope>
    <source>
        <strain evidence="2">SnTB1</strain>
    </source>
</reference>
<accession>A0A9X0DJ90</accession>
<sequence length="170" mass="18663">MSTNSNQHTRVNQGFQGSIGEQAPGIENTPHFWEDGSGQQVPLARNLATLKRIGPTSTKRGIDPIGSGPVFNNLEVEHMNTGCPEVATMGWETMPSSVREFDSMGWEDMFAGSLDLIVCDGKICSASLAKVTTSDIRQLVVHLLYKSSPVLFYSYAKNNTHNLTIIQDLY</sequence>
<feature type="region of interest" description="Disordered" evidence="1">
    <location>
        <begin position="1"/>
        <end position="28"/>
    </location>
</feature>
<dbReference type="AlphaFoldDB" id="A0A9X0DJ90"/>
<gene>
    <name evidence="2" type="ORF">OCU04_006778</name>
</gene>
<evidence type="ECO:0000313" key="3">
    <source>
        <dbReference type="Proteomes" id="UP001152300"/>
    </source>
</evidence>
<dbReference type="EMBL" id="JAPEIS010000007">
    <property type="protein sequence ID" value="KAJ8064440.1"/>
    <property type="molecule type" value="Genomic_DNA"/>
</dbReference>